<dbReference type="RefSeq" id="XP_070917301.1">
    <property type="nucleotide sequence ID" value="XM_071061200.1"/>
</dbReference>
<name>A0ABQ0GDF3_9PEZI</name>
<evidence type="ECO:0000313" key="2">
    <source>
        <dbReference type="EMBL" id="GAB1315570.1"/>
    </source>
</evidence>
<dbReference type="SUPFAM" id="SSF56112">
    <property type="entry name" value="Protein kinase-like (PK-like)"/>
    <property type="match status" value="1"/>
</dbReference>
<dbReference type="EMBL" id="BAAFSV010000003">
    <property type="protein sequence ID" value="GAB1315570.1"/>
    <property type="molecule type" value="Genomic_DNA"/>
</dbReference>
<keyword evidence="3" id="KW-1185">Reference proteome</keyword>
<dbReference type="PANTHER" id="PTHR37542:SF1">
    <property type="entry name" value="PRION-INHIBITION AND PROPAGATION HELO DOMAIN-CONTAINING PROTEIN"/>
    <property type="match status" value="1"/>
</dbReference>
<proteinExistence type="predicted"/>
<feature type="domain" description="Protein kinase" evidence="1">
    <location>
        <begin position="76"/>
        <end position="513"/>
    </location>
</feature>
<dbReference type="Pfam" id="PF07714">
    <property type="entry name" value="PK_Tyr_Ser-Thr"/>
    <property type="match status" value="1"/>
</dbReference>
<dbReference type="GeneID" id="98176523"/>
<organism evidence="2 3">
    <name type="scientific">Madurella fahalii</name>
    <dbReference type="NCBI Taxonomy" id="1157608"/>
    <lineage>
        <taxon>Eukaryota</taxon>
        <taxon>Fungi</taxon>
        <taxon>Dikarya</taxon>
        <taxon>Ascomycota</taxon>
        <taxon>Pezizomycotina</taxon>
        <taxon>Sordariomycetes</taxon>
        <taxon>Sordariomycetidae</taxon>
        <taxon>Sordariales</taxon>
        <taxon>Sordariales incertae sedis</taxon>
        <taxon>Madurella</taxon>
    </lineage>
</organism>
<comment type="caution">
    <text evidence="2">The sequence shown here is derived from an EMBL/GenBank/DDBJ whole genome shotgun (WGS) entry which is preliminary data.</text>
</comment>
<protein>
    <recommendedName>
        <fullName evidence="1">Protein kinase domain-containing protein</fullName>
    </recommendedName>
</protein>
<dbReference type="Gene3D" id="1.10.510.10">
    <property type="entry name" value="Transferase(Phosphotransferase) domain 1"/>
    <property type="match status" value="1"/>
</dbReference>
<dbReference type="PROSITE" id="PS50011">
    <property type="entry name" value="PROTEIN_KINASE_DOM"/>
    <property type="match status" value="1"/>
</dbReference>
<dbReference type="InterPro" id="IPR000719">
    <property type="entry name" value="Prot_kinase_dom"/>
</dbReference>
<sequence>MSAELILAVIGVAGGCIELADKALSIYKAYQRAAQDVSDKVAILEAVWVKLATQLKFLRRISEQGRLNDELAECHFMLLQKLHGTLLQAVSQVEMAASTVESAGNKFFKFGRWKHAVFRKSLDALMVELEAWQNRFDPSWYLIILIGDSVLDPALAAPRQERQVNSAKEASPLDNLLGLRHAIEAGNNPAAQHPHGLDFHASRLTNAKESIIPYTSAKFIIQPESSGVLLIEPVDLSSGINSQSIADAENLARKLQHIDPDTFGLLRCEGLLKNTDPLNQRLKALEKQVSLSAVISLAKQLVRSVSYIHACDFVHKNIRPDNIILFPSSSCPIGAAYLLGLTQFRSLAHQTNRFGDSAWHRNLYRHPARQGLCILDDYVMQHDIYSLGVCLLEIGLWKPLVWYPRGDGGGAVAPVPGLVLELRTALSDKVFERAHSRQNKTAWVKEDLVDMARRLLPAKMGDVYTGIVVSCLTCLDDGSEDFRNCKEDDRGNGIAVGVRFVEKILARVAEIRV</sequence>
<dbReference type="InterPro" id="IPR001245">
    <property type="entry name" value="Ser-Thr/Tyr_kinase_cat_dom"/>
</dbReference>
<dbReference type="Proteomes" id="UP001628179">
    <property type="component" value="Unassembled WGS sequence"/>
</dbReference>
<gene>
    <name evidence="2" type="ORF">MFIFM68171_05780</name>
</gene>
<accession>A0ABQ0GDF3</accession>
<evidence type="ECO:0000313" key="3">
    <source>
        <dbReference type="Proteomes" id="UP001628179"/>
    </source>
</evidence>
<dbReference type="PANTHER" id="PTHR37542">
    <property type="entry name" value="HELO DOMAIN-CONTAINING PROTEIN-RELATED"/>
    <property type="match status" value="1"/>
</dbReference>
<evidence type="ECO:0000259" key="1">
    <source>
        <dbReference type="PROSITE" id="PS50011"/>
    </source>
</evidence>
<reference evidence="2 3" key="1">
    <citation type="submission" date="2024-09" db="EMBL/GenBank/DDBJ databases">
        <title>Itraconazole resistance in Madurella fahalii resulting from another homologue of gene encoding cytochrome P450 14-alpha sterol demethylase (CYP51).</title>
        <authorList>
            <person name="Yoshioka I."/>
            <person name="Fahal A.H."/>
            <person name="Kaneko S."/>
            <person name="Yaguchi T."/>
        </authorList>
    </citation>
    <scope>NUCLEOTIDE SEQUENCE [LARGE SCALE GENOMIC DNA]</scope>
    <source>
        <strain evidence="2 3">IFM 68171</strain>
    </source>
</reference>
<dbReference type="InterPro" id="IPR011009">
    <property type="entry name" value="Kinase-like_dom_sf"/>
</dbReference>